<evidence type="ECO:0000313" key="6">
    <source>
        <dbReference type="EMBL" id="GAT56863.1"/>
    </source>
</evidence>
<feature type="compositionally biased region" description="Basic and acidic residues" evidence="3">
    <location>
        <begin position="623"/>
        <end position="633"/>
    </location>
</feature>
<evidence type="ECO:0000256" key="2">
    <source>
        <dbReference type="ARBA" id="ARBA00022801"/>
    </source>
</evidence>
<dbReference type="InterPro" id="IPR050309">
    <property type="entry name" value="Type-B_Carboxylest/Lipase"/>
</dbReference>
<name>A0ABQ0M0J8_MYCCL</name>
<dbReference type="Gene3D" id="3.40.50.1820">
    <property type="entry name" value="alpha/beta hydrolase"/>
    <property type="match status" value="1"/>
</dbReference>
<dbReference type="InterPro" id="IPR002018">
    <property type="entry name" value="CarbesteraseB"/>
</dbReference>
<comment type="similarity">
    <text evidence="1">Belongs to the type-B carboxylesterase/lipase family.</text>
</comment>
<proteinExistence type="inferred from homology"/>
<feature type="domain" description="Carboxylesterase type B" evidence="5">
    <location>
        <begin position="30"/>
        <end position="352"/>
    </location>
</feature>
<evidence type="ECO:0000313" key="7">
    <source>
        <dbReference type="Proteomes" id="UP000815677"/>
    </source>
</evidence>
<keyword evidence="7" id="KW-1185">Reference proteome</keyword>
<dbReference type="Pfam" id="PF00135">
    <property type="entry name" value="COesterase"/>
    <property type="match status" value="1"/>
</dbReference>
<dbReference type="PROSITE" id="PS00941">
    <property type="entry name" value="CARBOXYLESTERASE_B_2"/>
    <property type="match status" value="1"/>
</dbReference>
<dbReference type="EMBL" id="DF849355">
    <property type="protein sequence ID" value="GAT56863.1"/>
    <property type="molecule type" value="Genomic_DNA"/>
</dbReference>
<feature type="compositionally biased region" description="Polar residues" evidence="3">
    <location>
        <begin position="777"/>
        <end position="788"/>
    </location>
</feature>
<dbReference type="InterPro" id="IPR029058">
    <property type="entry name" value="AB_hydrolase_fold"/>
</dbReference>
<feature type="signal peptide" evidence="4">
    <location>
        <begin position="1"/>
        <end position="20"/>
    </location>
</feature>
<dbReference type="SUPFAM" id="SSF53474">
    <property type="entry name" value="alpha/beta-Hydrolases"/>
    <property type="match status" value="1"/>
</dbReference>
<sequence>MLPLPLVLVLASSVAVLASAQAPTVDLGYAQYQGLTTGNITSFLGIRYAAAPVGDLRFAAPQPPANVSGVQQATAQPNQCNQASTGMSPTNPLESRATTVASSEDCLFLNVYYPSDAAGTPPSKLPTLVWIHGGGYIEGNAGGANGGDIIAQSNNGVVVVVIQYRLGIFGFLPGSAVKNGGALNAGLLDQDFALRWVQAHITKFGGDPAKVTIWGESAGAGSVLQHIVAHGGKTKPQLFRGAITSSTFLPSQYVYSDRLPELLYSEVLMKTNCTTASDTLACLRAVPEATIAPINNAINIAGFYGTFLTVPVIDGDFIKESPTAALKAGKVNGQALLSVTNAFEGTVFVNGSVNVTPGDYSLELFPYFGTPQSSTVDKLYDGLGPGVFGVDAVMGESIFICPTYYLLSAFPSRSWKAEFAVPPALHGNDVAYYFPNGVAPPFNNTQFIDAFAQSFTSFIINLDPNNKVSDTITPHWATRRSYRLARTRVCWNGAVFGTVSGILPDSERYASRTIKLLCDHVHFRRMRSRMFSSPRSTIVAMPFVPVSIPLSGRLTTPLQLDAQRARLQRPSARSKKRKQRLQPTQRERIKARCAKSTPSVHPFTLSLEISLFMASGVTKRKRAVEADSERDALEGASSGGKKQKPLTASDENSKPKPKPAPVVAADDKDDSASGSKKTKVAPKPRAASTRKSLAKRTASAPPSVRIGTRARVSADEFKALKKAVRATQRPPRVQHSQAVHWQGDEDENEGEPDESREVDYPSDPEADKEERDEEDAQPSSKESKSTASVLKLIQDFNGPPASLSKLNAPPTTAFGDKTNTG</sequence>
<accession>A0ABQ0M0J8</accession>
<evidence type="ECO:0000256" key="1">
    <source>
        <dbReference type="ARBA" id="ARBA00005964"/>
    </source>
</evidence>
<feature type="region of interest" description="Disordered" evidence="3">
    <location>
        <begin position="565"/>
        <end position="596"/>
    </location>
</feature>
<dbReference type="InterPro" id="IPR019826">
    <property type="entry name" value="Carboxylesterase_B_AS"/>
</dbReference>
<dbReference type="PROSITE" id="PS00122">
    <property type="entry name" value="CARBOXYLESTERASE_B_1"/>
    <property type="match status" value="1"/>
</dbReference>
<keyword evidence="4" id="KW-0732">Signal</keyword>
<gene>
    <name evidence="6" type="ORF">MCHLO_13459</name>
</gene>
<dbReference type="InterPro" id="IPR019819">
    <property type="entry name" value="Carboxylesterase_B_CS"/>
</dbReference>
<protein>
    <recommendedName>
        <fullName evidence="5">Carboxylesterase type B domain-containing protein</fullName>
    </recommendedName>
</protein>
<evidence type="ECO:0000256" key="4">
    <source>
        <dbReference type="SAM" id="SignalP"/>
    </source>
</evidence>
<evidence type="ECO:0000256" key="3">
    <source>
        <dbReference type="SAM" id="MobiDB-lite"/>
    </source>
</evidence>
<evidence type="ECO:0000259" key="5">
    <source>
        <dbReference type="Pfam" id="PF00135"/>
    </source>
</evidence>
<dbReference type="PANTHER" id="PTHR11559">
    <property type="entry name" value="CARBOXYLESTERASE"/>
    <property type="match status" value="1"/>
</dbReference>
<feature type="region of interest" description="Disordered" evidence="3">
    <location>
        <begin position="623"/>
        <end position="821"/>
    </location>
</feature>
<feature type="compositionally biased region" description="Acidic residues" evidence="3">
    <location>
        <begin position="760"/>
        <end position="776"/>
    </location>
</feature>
<organism evidence="6 7">
    <name type="scientific">Mycena chlorophos</name>
    <name type="common">Agaric fungus</name>
    <name type="synonym">Agaricus chlorophos</name>
    <dbReference type="NCBI Taxonomy" id="658473"/>
    <lineage>
        <taxon>Eukaryota</taxon>
        <taxon>Fungi</taxon>
        <taxon>Dikarya</taxon>
        <taxon>Basidiomycota</taxon>
        <taxon>Agaricomycotina</taxon>
        <taxon>Agaricomycetes</taxon>
        <taxon>Agaricomycetidae</taxon>
        <taxon>Agaricales</taxon>
        <taxon>Marasmiineae</taxon>
        <taxon>Mycenaceae</taxon>
        <taxon>Mycena</taxon>
    </lineage>
</organism>
<keyword evidence="2" id="KW-0378">Hydrolase</keyword>
<reference evidence="6" key="1">
    <citation type="submission" date="2014-09" db="EMBL/GenBank/DDBJ databases">
        <title>Genome sequence of the luminous mushroom Mycena chlorophos for searching fungal bioluminescence genes.</title>
        <authorList>
            <person name="Tanaka Y."/>
            <person name="Kasuga D."/>
            <person name="Oba Y."/>
            <person name="Hase S."/>
            <person name="Sato K."/>
            <person name="Oba Y."/>
            <person name="Sakakibara Y."/>
        </authorList>
    </citation>
    <scope>NUCLEOTIDE SEQUENCE</scope>
</reference>
<feature type="chain" id="PRO_5045751937" description="Carboxylesterase type B domain-containing protein" evidence="4">
    <location>
        <begin position="21"/>
        <end position="821"/>
    </location>
</feature>
<dbReference type="Proteomes" id="UP000815677">
    <property type="component" value="Unassembled WGS sequence"/>
</dbReference>